<dbReference type="OrthoDB" id="432528at2759"/>
<comment type="caution">
    <text evidence="2">The sequence shown here is derived from an EMBL/GenBank/DDBJ whole genome shotgun (WGS) entry which is preliminary data.</text>
</comment>
<evidence type="ECO:0000256" key="1">
    <source>
        <dbReference type="SAM" id="Phobius"/>
    </source>
</evidence>
<proteinExistence type="predicted"/>
<dbReference type="InterPro" id="IPR015915">
    <property type="entry name" value="Kelch-typ_b-propeller"/>
</dbReference>
<name>A0A397S688_9GLOM</name>
<accession>A0A397S688</accession>
<dbReference type="InterPro" id="IPR011043">
    <property type="entry name" value="Gal_Oxase/kelch_b-propeller"/>
</dbReference>
<keyword evidence="1" id="KW-0472">Membrane</keyword>
<sequence length="303" mass="33561">MATGATITSRMGHTAVLNKKGEIIIYGGVYSISLVASDPSIAVLNTTTNPYQWSIPSVNTSEVNPPNLIFHTANLVKNYMIVAFGNITKTAIYEELPGQSDQLYILDINTFTWVRTFNPPINNLEPTSANESQSNNTINTIMIILIVVAVVLIVSQQVTASQIDADSIFTSKSNVGVPRDMQQFNRDIKQHQYIASILLPSETSSVTNHYARDSKDGDINDTNHYTINNNTTHQYGEGNNNIAHHSGDNNQYATDTNIAPAHETFNVSPDQPFGVVMLNTQSGEMIISNYNNYNNYNYRFSNK</sequence>
<dbReference type="AlphaFoldDB" id="A0A397S688"/>
<dbReference type="Gene3D" id="2.120.10.80">
    <property type="entry name" value="Kelch-type beta propeller"/>
    <property type="match status" value="1"/>
</dbReference>
<feature type="transmembrane region" description="Helical" evidence="1">
    <location>
        <begin position="137"/>
        <end position="154"/>
    </location>
</feature>
<organism evidence="2 3">
    <name type="scientific">Glomus cerebriforme</name>
    <dbReference type="NCBI Taxonomy" id="658196"/>
    <lineage>
        <taxon>Eukaryota</taxon>
        <taxon>Fungi</taxon>
        <taxon>Fungi incertae sedis</taxon>
        <taxon>Mucoromycota</taxon>
        <taxon>Glomeromycotina</taxon>
        <taxon>Glomeromycetes</taxon>
        <taxon>Glomerales</taxon>
        <taxon>Glomeraceae</taxon>
        <taxon>Glomus</taxon>
    </lineage>
</organism>
<reference evidence="2 3" key="1">
    <citation type="submission" date="2018-06" db="EMBL/GenBank/DDBJ databases">
        <title>Comparative genomics reveals the genomic features of Rhizophagus irregularis, R. cerebriforme, R. diaphanum and Gigaspora rosea, and their symbiotic lifestyle signature.</title>
        <authorList>
            <person name="Morin E."/>
            <person name="San Clemente H."/>
            <person name="Chen E.C.H."/>
            <person name="De La Providencia I."/>
            <person name="Hainaut M."/>
            <person name="Kuo A."/>
            <person name="Kohler A."/>
            <person name="Murat C."/>
            <person name="Tang N."/>
            <person name="Roy S."/>
            <person name="Loubradou J."/>
            <person name="Henrissat B."/>
            <person name="Grigoriev I.V."/>
            <person name="Corradi N."/>
            <person name="Roux C."/>
            <person name="Martin F.M."/>
        </authorList>
    </citation>
    <scope>NUCLEOTIDE SEQUENCE [LARGE SCALE GENOMIC DNA]</scope>
    <source>
        <strain evidence="2 3">DAOM 227022</strain>
    </source>
</reference>
<dbReference type="SUPFAM" id="SSF50965">
    <property type="entry name" value="Galactose oxidase, central domain"/>
    <property type="match status" value="1"/>
</dbReference>
<gene>
    <name evidence="2" type="ORF">C1645_836210</name>
</gene>
<keyword evidence="3" id="KW-1185">Reference proteome</keyword>
<evidence type="ECO:0008006" key="4">
    <source>
        <dbReference type="Google" id="ProtNLM"/>
    </source>
</evidence>
<evidence type="ECO:0000313" key="3">
    <source>
        <dbReference type="Proteomes" id="UP000265703"/>
    </source>
</evidence>
<keyword evidence="1" id="KW-1133">Transmembrane helix</keyword>
<dbReference type="EMBL" id="QKYT01000729">
    <property type="protein sequence ID" value="RIA81900.1"/>
    <property type="molecule type" value="Genomic_DNA"/>
</dbReference>
<protein>
    <recommendedName>
        <fullName evidence="4">Galactose oxidase</fullName>
    </recommendedName>
</protein>
<keyword evidence="1" id="KW-0812">Transmembrane</keyword>
<evidence type="ECO:0000313" key="2">
    <source>
        <dbReference type="EMBL" id="RIA81900.1"/>
    </source>
</evidence>
<dbReference type="Proteomes" id="UP000265703">
    <property type="component" value="Unassembled WGS sequence"/>
</dbReference>